<evidence type="ECO:0000256" key="1">
    <source>
        <dbReference type="SAM" id="MobiDB-lite"/>
    </source>
</evidence>
<dbReference type="Proteomes" id="UP000189701">
    <property type="component" value="Unplaced"/>
</dbReference>
<dbReference type="RefSeq" id="XP_009794361.1">
    <property type="nucleotide sequence ID" value="XM_009796059.1"/>
</dbReference>
<feature type="domain" description="Retrotransposon gag" evidence="2">
    <location>
        <begin position="12"/>
        <end position="104"/>
    </location>
</feature>
<dbReference type="AlphaFoldDB" id="A0A1U7XXN0"/>
<evidence type="ECO:0000259" key="2">
    <source>
        <dbReference type="Pfam" id="PF03732"/>
    </source>
</evidence>
<dbReference type="Pfam" id="PF03732">
    <property type="entry name" value="Retrotrans_gag"/>
    <property type="match status" value="1"/>
</dbReference>
<dbReference type="InterPro" id="IPR005162">
    <property type="entry name" value="Retrotrans_gag_dom"/>
</dbReference>
<feature type="compositionally biased region" description="Low complexity" evidence="1">
    <location>
        <begin position="130"/>
        <end position="169"/>
    </location>
</feature>
<reference evidence="3" key="1">
    <citation type="journal article" date="2013" name="Genome Biol.">
        <title>Reference genomes and transcriptomes of Nicotiana sylvestris and Nicotiana tomentosiformis.</title>
        <authorList>
            <person name="Sierro N."/>
            <person name="Battey J.N."/>
            <person name="Ouadi S."/>
            <person name="Bovet L."/>
            <person name="Goepfert S."/>
            <person name="Bakaher N."/>
            <person name="Peitsch M.C."/>
            <person name="Ivanov N.V."/>
        </authorList>
    </citation>
    <scope>NUCLEOTIDE SEQUENCE [LARGE SCALE GENOMIC DNA]</scope>
</reference>
<protein>
    <submittedName>
        <fullName evidence="4">Uncharacterized protein LOC104241141</fullName>
    </submittedName>
</protein>
<evidence type="ECO:0000313" key="4">
    <source>
        <dbReference type="RefSeq" id="XP_009794361.1"/>
    </source>
</evidence>
<keyword evidence="3" id="KW-1185">Reference proteome</keyword>
<gene>
    <name evidence="4" type="primary">LOC104241141</name>
</gene>
<accession>A0A1U7XXN0</accession>
<sequence>MRATEIEGVELVAYRLKAVAYSWFELWEDYREEGRPPARWSEFDDAFIDHFLPAEKRAARAAEFENLRLGNRSVWDYHMKFARLTKYAIHMLPTKEARMVAFAQAIENRKLKNRIKREGNSKARSLGNMGESLSGGRSSFRGGSSGPCQSIAQSSSSAPPSGPSQQQWSHFRPGQGNKGSHQRGRSGERFQQQ</sequence>
<evidence type="ECO:0000313" key="3">
    <source>
        <dbReference type="Proteomes" id="UP000189701"/>
    </source>
</evidence>
<feature type="region of interest" description="Disordered" evidence="1">
    <location>
        <begin position="113"/>
        <end position="193"/>
    </location>
</feature>
<reference evidence="4" key="2">
    <citation type="submission" date="2025-08" db="UniProtKB">
        <authorList>
            <consortium name="RefSeq"/>
        </authorList>
    </citation>
    <scope>IDENTIFICATION</scope>
    <source>
        <tissue evidence="4">Leaf</tissue>
    </source>
</reference>
<name>A0A1U7XXN0_NICSY</name>
<organism evidence="3 4">
    <name type="scientific">Nicotiana sylvestris</name>
    <name type="common">Wood tobacco</name>
    <name type="synonym">South American tobacco</name>
    <dbReference type="NCBI Taxonomy" id="4096"/>
    <lineage>
        <taxon>Eukaryota</taxon>
        <taxon>Viridiplantae</taxon>
        <taxon>Streptophyta</taxon>
        <taxon>Embryophyta</taxon>
        <taxon>Tracheophyta</taxon>
        <taxon>Spermatophyta</taxon>
        <taxon>Magnoliopsida</taxon>
        <taxon>eudicotyledons</taxon>
        <taxon>Gunneridae</taxon>
        <taxon>Pentapetalae</taxon>
        <taxon>asterids</taxon>
        <taxon>lamiids</taxon>
        <taxon>Solanales</taxon>
        <taxon>Solanaceae</taxon>
        <taxon>Nicotianoideae</taxon>
        <taxon>Nicotianeae</taxon>
        <taxon>Nicotiana</taxon>
    </lineage>
</organism>
<proteinExistence type="predicted"/>